<gene>
    <name evidence="2" type="ORF">RCC_10043</name>
</gene>
<accession>A0A2D3VBG8</accession>
<dbReference type="RefSeq" id="XP_023631044.1">
    <property type="nucleotide sequence ID" value="XM_023775276.1"/>
</dbReference>
<organism evidence="2 3">
    <name type="scientific">Ramularia collo-cygni</name>
    <dbReference type="NCBI Taxonomy" id="112498"/>
    <lineage>
        <taxon>Eukaryota</taxon>
        <taxon>Fungi</taxon>
        <taxon>Dikarya</taxon>
        <taxon>Ascomycota</taxon>
        <taxon>Pezizomycotina</taxon>
        <taxon>Dothideomycetes</taxon>
        <taxon>Dothideomycetidae</taxon>
        <taxon>Mycosphaerellales</taxon>
        <taxon>Mycosphaerellaceae</taxon>
        <taxon>Ramularia</taxon>
    </lineage>
</organism>
<sequence length="363" mass="39650">MGLFRRSHDKERKLKSSHEDNKPVPSASVSNGESSHSRNVAEYSTERPNGGSNHAPDVARSEKAEASPHDSGIHSELGRERGYLLRDSSQPVDLTGIVDLSHTEDTGVSITYAPEVTHETRYISTEEVIQEVITREIHNHDIYHRVLPILDYEVLPPRHFIPGEVGEDGGTAGLIEISADQIPISTRGLDIQAAIANAMSNMMPRVQHPVPARQFTARKFEGTEGDYKESITSEGFKRTETWWVHPPTLETDPERTGPTLPFHLHSETRDLDGFRDGVLDRSSDPRQYQILHSDDPSRAGVMKMRFPPPRGASLGKTSVAGVAATTAAAEPVVLPVRLVGRASEGGNKKGDGKKGDGVVGVAM</sequence>
<feature type="compositionally biased region" description="Basic and acidic residues" evidence="1">
    <location>
        <begin position="57"/>
        <end position="77"/>
    </location>
</feature>
<feature type="compositionally biased region" description="Basic and acidic residues" evidence="1">
    <location>
        <begin position="1"/>
        <end position="22"/>
    </location>
</feature>
<evidence type="ECO:0000256" key="1">
    <source>
        <dbReference type="SAM" id="MobiDB-lite"/>
    </source>
</evidence>
<feature type="region of interest" description="Disordered" evidence="1">
    <location>
        <begin position="1"/>
        <end position="77"/>
    </location>
</feature>
<evidence type="ECO:0000313" key="2">
    <source>
        <dbReference type="EMBL" id="CZT24320.1"/>
    </source>
</evidence>
<dbReference type="EMBL" id="FJUY01000020">
    <property type="protein sequence ID" value="CZT24320.1"/>
    <property type="molecule type" value="Genomic_DNA"/>
</dbReference>
<dbReference type="PANTHER" id="PTHR38703:SF1">
    <property type="entry name" value="ALLERGEN"/>
    <property type="match status" value="1"/>
</dbReference>
<dbReference type="AlphaFoldDB" id="A0A2D3VBG8"/>
<name>A0A2D3VBG8_9PEZI</name>
<dbReference type="OrthoDB" id="5325276at2759"/>
<dbReference type="PANTHER" id="PTHR38703">
    <property type="entry name" value="CHROMOSOME 8, WHOLE GENOME SHOTGUN SEQUENCE"/>
    <property type="match status" value="1"/>
</dbReference>
<proteinExistence type="predicted"/>
<feature type="region of interest" description="Disordered" evidence="1">
    <location>
        <begin position="342"/>
        <end position="363"/>
    </location>
</feature>
<feature type="compositionally biased region" description="Basic and acidic residues" evidence="1">
    <location>
        <begin position="346"/>
        <end position="356"/>
    </location>
</feature>
<keyword evidence="3" id="KW-1185">Reference proteome</keyword>
<reference evidence="2 3" key="1">
    <citation type="submission" date="2016-03" db="EMBL/GenBank/DDBJ databases">
        <authorList>
            <person name="Ploux O."/>
        </authorList>
    </citation>
    <scope>NUCLEOTIDE SEQUENCE [LARGE SCALE GENOMIC DNA]</scope>
    <source>
        <strain evidence="2 3">URUG2</strain>
    </source>
</reference>
<dbReference type="GeneID" id="35605094"/>
<feature type="compositionally biased region" description="Polar residues" evidence="1">
    <location>
        <begin position="27"/>
        <end position="38"/>
    </location>
</feature>
<protein>
    <submittedName>
        <fullName evidence="2">Uncharacterized protein</fullName>
    </submittedName>
</protein>
<dbReference type="Proteomes" id="UP000225277">
    <property type="component" value="Unassembled WGS sequence"/>
</dbReference>
<evidence type="ECO:0000313" key="3">
    <source>
        <dbReference type="Proteomes" id="UP000225277"/>
    </source>
</evidence>